<evidence type="ECO:0000256" key="1">
    <source>
        <dbReference type="SAM" id="MobiDB-lite"/>
    </source>
</evidence>
<accession>A0ABP0V627</accession>
<feature type="compositionally biased region" description="Basic and acidic residues" evidence="1">
    <location>
        <begin position="367"/>
        <end position="377"/>
    </location>
</feature>
<dbReference type="PANTHER" id="PTHR31315">
    <property type="entry name" value="PROTEIN SIP5"/>
    <property type="match status" value="1"/>
</dbReference>
<feature type="region of interest" description="Disordered" evidence="1">
    <location>
        <begin position="444"/>
        <end position="494"/>
    </location>
</feature>
<evidence type="ECO:0008006" key="4">
    <source>
        <dbReference type="Google" id="ProtNLM"/>
    </source>
</evidence>
<dbReference type="InterPro" id="IPR039301">
    <property type="entry name" value="Sip5/DA2"/>
</dbReference>
<name>A0ABP0V627_9BRYO</name>
<protein>
    <recommendedName>
        <fullName evidence="4">RING-type domain-containing protein</fullName>
    </recommendedName>
</protein>
<feature type="compositionally biased region" description="Basic and acidic residues" evidence="1">
    <location>
        <begin position="138"/>
        <end position="154"/>
    </location>
</feature>
<gene>
    <name evidence="2" type="ORF">CSSPTR1EN2_LOCUS23833</name>
</gene>
<feature type="compositionally biased region" description="Polar residues" evidence="1">
    <location>
        <begin position="444"/>
        <end position="454"/>
    </location>
</feature>
<dbReference type="PROSITE" id="PS50330">
    <property type="entry name" value="UIM"/>
    <property type="match status" value="1"/>
</dbReference>
<proteinExistence type="predicted"/>
<feature type="region of interest" description="Disordered" evidence="1">
    <location>
        <begin position="138"/>
        <end position="176"/>
    </location>
</feature>
<reference evidence="2" key="1">
    <citation type="submission" date="2024-02" db="EMBL/GenBank/DDBJ databases">
        <authorList>
            <consortium name="ELIXIR-Norway"/>
            <consortium name="Elixir Norway"/>
        </authorList>
    </citation>
    <scope>NUCLEOTIDE SEQUENCE</scope>
</reference>
<dbReference type="PANTHER" id="PTHR31315:SF1">
    <property type="entry name" value="PROTEIN SIP5"/>
    <property type="match status" value="1"/>
</dbReference>
<evidence type="ECO:0000313" key="2">
    <source>
        <dbReference type="EMBL" id="CAK9237698.1"/>
    </source>
</evidence>
<dbReference type="EMBL" id="OZ019901">
    <property type="protein sequence ID" value="CAK9237698.1"/>
    <property type="molecule type" value="Genomic_DNA"/>
</dbReference>
<dbReference type="InterPro" id="IPR003903">
    <property type="entry name" value="UIM_dom"/>
</dbReference>
<keyword evidence="3" id="KW-1185">Reference proteome</keyword>
<feature type="region of interest" description="Disordered" evidence="1">
    <location>
        <begin position="367"/>
        <end position="410"/>
    </location>
</feature>
<sequence>MGNKLTHRRPAIDDCYTRPQGLYPSQDVDHRKLRRLILDSKLAPCYPGGEEPAVELEECPICFLHYPSLNRSKCCTKGICTECFLQMKSPNVTRPTQCPYCKMANYSVEYRGPKSMEEKGVEQVEEQKVIEAKIRMRQKELQDDDEREQRHHDDDQDYDPSPLPVLSLPALLPPPDPMQDSWRTADDEFDLDLEDIMVMEAIWLSIQEQGAQDRYRDEERRITAVPRSLSTLMSNFGLGSGREMDLGAIMVPPPPSFLSLLPPPSVLDTQEQALGRRSSVTGGLARAIAALAERQVTGFDTSAQQPVSATLPCNPAVVSQREEVSETNQECQIVDGEEALETAFPSEPFHRNNDGSPVSRKIGNRMVKDSASQDERGMLQTSSPMVGFLSSERERECASPIRDSGSTNVSEGLANWVSSTQWDYEGAALLTKWSGDHSSEQVEVGTSFSSSIPSASELPWEAADFPPDGRSGESSSSHHSMEAGGNSSSVPEGYEEQMMLAMALSLADAQARIR</sequence>
<dbReference type="Proteomes" id="UP001497512">
    <property type="component" value="Chromosome 9"/>
</dbReference>
<evidence type="ECO:0000313" key="3">
    <source>
        <dbReference type="Proteomes" id="UP001497512"/>
    </source>
</evidence>
<organism evidence="2 3">
    <name type="scientific">Sphagnum troendelagicum</name>
    <dbReference type="NCBI Taxonomy" id="128251"/>
    <lineage>
        <taxon>Eukaryota</taxon>
        <taxon>Viridiplantae</taxon>
        <taxon>Streptophyta</taxon>
        <taxon>Embryophyta</taxon>
        <taxon>Bryophyta</taxon>
        <taxon>Sphagnophytina</taxon>
        <taxon>Sphagnopsida</taxon>
        <taxon>Sphagnales</taxon>
        <taxon>Sphagnaceae</taxon>
        <taxon>Sphagnum</taxon>
    </lineage>
</organism>